<dbReference type="EMBL" id="FMUE01000003">
    <property type="protein sequence ID" value="SCX19721.1"/>
    <property type="molecule type" value="Genomic_DNA"/>
</dbReference>
<reference evidence="2" key="1">
    <citation type="submission" date="2016-10" db="EMBL/GenBank/DDBJ databases">
        <authorList>
            <person name="Wibberg D."/>
        </authorList>
    </citation>
    <scope>NUCLEOTIDE SEQUENCE [LARGE SCALE GENOMIC DNA]</scope>
</reference>
<accession>A0A1R3TMS7</accession>
<evidence type="ECO:0000313" key="2">
    <source>
        <dbReference type="Proteomes" id="UP000187891"/>
    </source>
</evidence>
<protein>
    <submittedName>
        <fullName evidence="1">Uncharacterized protein</fullName>
    </submittedName>
</protein>
<dbReference type="AlphaFoldDB" id="A0A1R3TMS7"/>
<dbReference type="Proteomes" id="UP000187891">
    <property type="component" value="Unassembled WGS sequence"/>
</dbReference>
<proteinExistence type="predicted"/>
<gene>
    <name evidence="1" type="ORF">DSM25559_1885</name>
</gene>
<organism evidence="1 2">
    <name type="scientific">Agrobacterium rosae</name>
    <dbReference type="NCBI Taxonomy" id="1972867"/>
    <lineage>
        <taxon>Bacteria</taxon>
        <taxon>Pseudomonadati</taxon>
        <taxon>Pseudomonadota</taxon>
        <taxon>Alphaproteobacteria</taxon>
        <taxon>Hyphomicrobiales</taxon>
        <taxon>Rhizobiaceae</taxon>
        <taxon>Rhizobium/Agrobacterium group</taxon>
        <taxon>Agrobacterium</taxon>
    </lineage>
</organism>
<sequence length="132" mass="14916">MTKEQKASVMDLFNSLMQYAKDKPTTPKQLKKNDPLVSFKEALDAHAEAFTNEKEIRAPWFKKTPAGLYLLSFGNSTVPLFGKKFLERATKEDALDTISIVRNAVEVEDKVKKIVEANHLAPKATRKPRTPK</sequence>
<evidence type="ECO:0000313" key="1">
    <source>
        <dbReference type="EMBL" id="SCX19721.1"/>
    </source>
</evidence>
<dbReference type="STRING" id="1907666.DSM25559_1885"/>
<name>A0A1R3TMS7_9HYPH</name>